<protein>
    <submittedName>
        <fullName evidence="1">Uncharacterized protein</fullName>
    </submittedName>
</protein>
<keyword evidence="2" id="KW-1185">Reference proteome</keyword>
<comment type="caution">
    <text evidence="1">The sequence shown here is derived from an EMBL/GenBank/DDBJ whole genome shotgun (WGS) entry which is preliminary data.</text>
</comment>
<evidence type="ECO:0000313" key="1">
    <source>
        <dbReference type="EMBL" id="KAG5952363.1"/>
    </source>
</evidence>
<proteinExistence type="predicted"/>
<sequence>MRITRHALAQTVPELTYAQAELEKQRRDESHQFTRCTGRRTRSLGMPCWHRLVELLRTNDVLQASDYDVHC</sequence>
<organism evidence="1 2">
    <name type="scientific">Claviceps arundinis</name>
    <dbReference type="NCBI Taxonomy" id="1623583"/>
    <lineage>
        <taxon>Eukaryota</taxon>
        <taxon>Fungi</taxon>
        <taxon>Dikarya</taxon>
        <taxon>Ascomycota</taxon>
        <taxon>Pezizomycotina</taxon>
        <taxon>Sordariomycetes</taxon>
        <taxon>Hypocreomycetidae</taxon>
        <taxon>Hypocreales</taxon>
        <taxon>Clavicipitaceae</taxon>
        <taxon>Claviceps</taxon>
    </lineage>
</organism>
<gene>
    <name evidence="1" type="ORF">E4U57_006183</name>
</gene>
<evidence type="ECO:0000313" key="2">
    <source>
        <dbReference type="Proteomes" id="UP000742024"/>
    </source>
</evidence>
<reference evidence="1 2" key="1">
    <citation type="journal article" date="2020" name="bioRxiv">
        <title>Whole genome comparisons of ergot fungi reveals the divergence and evolution of species within the genus Claviceps are the result of varying mechanisms driving genome evolution and host range expansion.</title>
        <authorList>
            <person name="Wyka S.A."/>
            <person name="Mondo S.J."/>
            <person name="Liu M."/>
            <person name="Dettman J."/>
            <person name="Nalam V."/>
            <person name="Broders K.D."/>
        </authorList>
    </citation>
    <scope>NUCLEOTIDE SEQUENCE [LARGE SCALE GENOMIC DNA]</scope>
    <source>
        <strain evidence="1 2">LM583</strain>
    </source>
</reference>
<dbReference type="EMBL" id="SRPR01000517">
    <property type="protein sequence ID" value="KAG5952363.1"/>
    <property type="molecule type" value="Genomic_DNA"/>
</dbReference>
<dbReference type="Proteomes" id="UP000742024">
    <property type="component" value="Unassembled WGS sequence"/>
</dbReference>
<accession>A0ABQ7P4A0</accession>
<name>A0ABQ7P4A0_9HYPO</name>